<dbReference type="InterPro" id="IPR027417">
    <property type="entry name" value="P-loop_NTPase"/>
</dbReference>
<organism evidence="5 6">
    <name type="scientific">Conoideocrella luteorostrata</name>
    <dbReference type="NCBI Taxonomy" id="1105319"/>
    <lineage>
        <taxon>Eukaryota</taxon>
        <taxon>Fungi</taxon>
        <taxon>Dikarya</taxon>
        <taxon>Ascomycota</taxon>
        <taxon>Pezizomycotina</taxon>
        <taxon>Sordariomycetes</taxon>
        <taxon>Hypocreomycetidae</taxon>
        <taxon>Hypocreales</taxon>
        <taxon>Clavicipitaceae</taxon>
        <taxon>Conoideocrella</taxon>
    </lineage>
</organism>
<sequence length="1650" mass="182107">MDRTRYSPQDRAADDQRQGKDKSKTRGRLTILYPEQNSDAADDADVDIVAVHGLGSDADWSWIFKDGHKPIHWLRDPDMLPAKVPKSRIALYSYESRWHADAPKTRLSLCGEELAHSLRSFRAGCPRRPIILVGHSLGGNVIVQALLYAEGDDKCDELLKATAGFVFLGSPLRGTKWQPFLNSVARLMTPASSHDGITKELGYDEPLLRDRLHQFCKLRNKLLIPGACFSELYKSDYSRRIGIARLAKGMVVEEASACIPGLDRYALEKDHFQINKYYGPTDPAFERVSTVISELYYAANGVVQCRFNPREVIVDNRVALEHSPEAEACLCDLFVTDPLEDKKAMKRKKGNRAGGTCEWILGTEDLTAWLATSPARDSKSQATGGVMWLHGNPGTGKSTLAMFLTDALSTNFSTTDGNTLAYFFCDSAFNTRRTATSVVRGLLLQLIQQHPQLLNHVMPKYKQRGAKLFDSFDALWIMFISAAADAATGQKYCIIDALDECEPESQTILLHQIRETFQSPDAPINVRILVTSRPYSEIAEFLEGFVNKNLASFFEIEQDINLFIDERATELAKRKKYSNKVKNQVIEILRSKAQGTFLWVGVACKELENIPSKDAIACLNAMPRGLYSLYYSLLDMAFEREVDKDAIRLILSFVAVSQRPLHILELSEACALHLDEDDTETRTQFIHEHIASCRLIVVVQDEKVLLLHQSVKDFLLKDSQRTCFNELDTHADFAYRCLDYLIMHFHETEKGDHFLGYATKEWPHHARMAQANFTILPRHADFFTIGSSCREMWLSLHRRASSYDKVPHLFSILHVAAKWGIPAIAKHAFSASVDNSSIRASIHAPDVSGLTPLELAVNSKYENVVPVLLDLEAEVTKHVLRGAAENDRNSTALMSLLLDRRGGEITITEGVVKTAARNWRSGKEIMALLLDHRGGEIAITEEVVKAAAGNGQKEVMALLLDRRGGEITITEEVVKAAAGNWRSSKEVMALLLDRRGGEITITEEVVKAAAGNENNGKEVIALLLERQGGEITITEEVVKAAAGKGQKEVMALLLDHRGGEITITEELVKAVAGNENNSKEVMALLLDRQGGEITITEEVLKAAAGNEESGKEVMALLLERQGGEITITEEVVKAAAGNWRSGKEVIALLLDRQGGEIAITEEVIKAAAGNWQSGTEVMILLLDCQGGEITITEEVLKAATRNPTNGKEVMALLLERRGSEITITEEVVKAAAGRPYNGKEMMALLLDYQGGEITITEEVVKAAAGNEESGKEVMALLLERQGGEITITEEVVKAAAGNGNNGKEVIELLLERRGSEITITEEVIKAAAGNWPGGKEVMALLLERQGGEITITEEVVKAAARNLYNSKKVIALLLERRGSEITITEDVLKAAARNLNHGKEVIALLLERRGSELTITEEVVKAAARRPYNGKDMMALLLECRGSEITITEEVVKAAAGNEESGKEVMTLLFNQPSKESSAFVTENVLTTAATCGNIGVLDFLSQQTGLIFVEDEYRQIAEFYQAAKAGHVLRVEQLLRKGTKPDLKNLYGQTPLWIAAMQGHTAVVTILSQRPDVDVNSLSNSRQSPLFWPSRFGRKGIVAILLNAGANPNYVDKEGNTALTYARENGHKEVIELLMNHKQEKSGTRFASL</sequence>
<dbReference type="InterPro" id="IPR002110">
    <property type="entry name" value="Ankyrin_rpt"/>
</dbReference>
<keyword evidence="6" id="KW-1185">Reference proteome</keyword>
<keyword evidence="2" id="KW-0040">ANK repeat</keyword>
<feature type="region of interest" description="Disordered" evidence="3">
    <location>
        <begin position="1"/>
        <end position="28"/>
    </location>
</feature>
<evidence type="ECO:0000256" key="3">
    <source>
        <dbReference type="SAM" id="MobiDB-lite"/>
    </source>
</evidence>
<dbReference type="Pfam" id="PF12796">
    <property type="entry name" value="Ank_2"/>
    <property type="match status" value="1"/>
</dbReference>
<dbReference type="Pfam" id="PF23397">
    <property type="entry name" value="DUF7104"/>
    <property type="match status" value="18"/>
</dbReference>
<dbReference type="SUPFAM" id="SSF52540">
    <property type="entry name" value="P-loop containing nucleoside triphosphate hydrolases"/>
    <property type="match status" value="1"/>
</dbReference>
<dbReference type="InterPro" id="IPR036770">
    <property type="entry name" value="Ankyrin_rpt-contain_sf"/>
</dbReference>
<accession>A0AAJ0CQA2</accession>
<evidence type="ECO:0000313" key="6">
    <source>
        <dbReference type="Proteomes" id="UP001251528"/>
    </source>
</evidence>
<gene>
    <name evidence="5" type="ORF">QQS21_005121</name>
</gene>
<dbReference type="Proteomes" id="UP001251528">
    <property type="component" value="Unassembled WGS sequence"/>
</dbReference>
<dbReference type="Gene3D" id="1.20.5.340">
    <property type="match status" value="9"/>
</dbReference>
<dbReference type="SUPFAM" id="SSF48403">
    <property type="entry name" value="Ankyrin repeat"/>
    <property type="match status" value="2"/>
</dbReference>
<dbReference type="PANTHER" id="PTHR10039:SF14">
    <property type="entry name" value="NACHT DOMAIN-CONTAINING PROTEIN"/>
    <property type="match status" value="1"/>
</dbReference>
<dbReference type="Gene3D" id="3.40.50.1820">
    <property type="entry name" value="alpha/beta hydrolase"/>
    <property type="match status" value="1"/>
</dbReference>
<dbReference type="Gene3D" id="1.25.40.20">
    <property type="entry name" value="Ankyrin repeat-containing domain"/>
    <property type="match status" value="2"/>
</dbReference>
<evidence type="ECO:0000259" key="4">
    <source>
        <dbReference type="PROSITE" id="PS50837"/>
    </source>
</evidence>
<comment type="caution">
    <text evidence="5">The sequence shown here is derived from an EMBL/GenBank/DDBJ whole genome shotgun (WGS) entry which is preliminary data.</text>
</comment>
<dbReference type="PANTHER" id="PTHR10039">
    <property type="entry name" value="AMELOGENIN"/>
    <property type="match status" value="1"/>
</dbReference>
<feature type="domain" description="NACHT" evidence="4">
    <location>
        <begin position="385"/>
        <end position="534"/>
    </location>
</feature>
<dbReference type="Pfam" id="PF24883">
    <property type="entry name" value="NPHP3_N"/>
    <property type="match status" value="1"/>
</dbReference>
<dbReference type="Gene3D" id="3.40.50.300">
    <property type="entry name" value="P-loop containing nucleotide triphosphate hydrolases"/>
    <property type="match status" value="1"/>
</dbReference>
<dbReference type="PROSITE" id="PS50088">
    <property type="entry name" value="ANK_REPEAT"/>
    <property type="match status" value="1"/>
</dbReference>
<proteinExistence type="predicted"/>
<keyword evidence="1" id="KW-0677">Repeat</keyword>
<dbReference type="SUPFAM" id="SSF53474">
    <property type="entry name" value="alpha/beta-Hydrolases"/>
    <property type="match status" value="1"/>
</dbReference>
<dbReference type="InterPro" id="IPR000073">
    <property type="entry name" value="AB_hydrolase_1"/>
</dbReference>
<protein>
    <recommendedName>
        <fullName evidence="4">NACHT domain-containing protein</fullName>
    </recommendedName>
</protein>
<name>A0AAJ0CQA2_9HYPO</name>
<dbReference type="InterPro" id="IPR007111">
    <property type="entry name" value="NACHT_NTPase"/>
</dbReference>
<evidence type="ECO:0000256" key="2">
    <source>
        <dbReference type="PROSITE-ProRule" id="PRU00023"/>
    </source>
</evidence>
<evidence type="ECO:0000256" key="1">
    <source>
        <dbReference type="ARBA" id="ARBA00022737"/>
    </source>
</evidence>
<dbReference type="PROSITE" id="PS50837">
    <property type="entry name" value="NACHT"/>
    <property type="match status" value="1"/>
</dbReference>
<feature type="repeat" description="ANK" evidence="2">
    <location>
        <begin position="1582"/>
        <end position="1614"/>
    </location>
</feature>
<reference evidence="5" key="1">
    <citation type="submission" date="2023-06" db="EMBL/GenBank/DDBJ databases">
        <title>Conoideocrella luteorostrata (Hypocreales: Clavicipitaceae), a potential biocontrol fungus for elongate hemlock scale in United States Christmas tree production areas.</title>
        <authorList>
            <person name="Barrett H."/>
            <person name="Lovett B."/>
            <person name="Macias A.M."/>
            <person name="Stajich J.E."/>
            <person name="Kasson M.T."/>
        </authorList>
    </citation>
    <scope>NUCLEOTIDE SEQUENCE</scope>
    <source>
        <strain evidence="5">ARSEF 14590</strain>
    </source>
</reference>
<evidence type="ECO:0000313" key="5">
    <source>
        <dbReference type="EMBL" id="KAK2600176.1"/>
    </source>
</evidence>
<dbReference type="InterPro" id="IPR054471">
    <property type="entry name" value="GPIID_WHD"/>
</dbReference>
<dbReference type="Pfam" id="PF12697">
    <property type="entry name" value="Abhydrolase_6"/>
    <property type="match status" value="1"/>
</dbReference>
<dbReference type="InterPro" id="IPR055530">
    <property type="entry name" value="DUF7104"/>
</dbReference>
<dbReference type="InterPro" id="IPR056884">
    <property type="entry name" value="NPHP3-like_N"/>
</dbReference>
<dbReference type="SMART" id="SM00248">
    <property type="entry name" value="ANK"/>
    <property type="match status" value="8"/>
</dbReference>
<dbReference type="InterPro" id="IPR029058">
    <property type="entry name" value="AB_hydrolase_fold"/>
</dbReference>
<feature type="compositionally biased region" description="Basic and acidic residues" evidence="3">
    <location>
        <begin position="11"/>
        <end position="24"/>
    </location>
</feature>
<dbReference type="EMBL" id="JASWJB010000081">
    <property type="protein sequence ID" value="KAK2600176.1"/>
    <property type="molecule type" value="Genomic_DNA"/>
</dbReference>
<dbReference type="Pfam" id="PF22939">
    <property type="entry name" value="WHD_GPIID"/>
    <property type="match status" value="1"/>
</dbReference>